<dbReference type="EMBL" id="OX465080">
    <property type="protein sequence ID" value="CAI9283099.1"/>
    <property type="molecule type" value="Genomic_DNA"/>
</dbReference>
<evidence type="ECO:0000259" key="2">
    <source>
        <dbReference type="Pfam" id="PF03078"/>
    </source>
</evidence>
<dbReference type="AlphaFoldDB" id="A0AA35YZW3"/>
<evidence type="ECO:0000313" key="4">
    <source>
        <dbReference type="Proteomes" id="UP001177003"/>
    </source>
</evidence>
<protein>
    <recommendedName>
        <fullName evidence="2">Arabidopsis retrotransposon Orf1 C-terminal domain-containing protein</fullName>
    </recommendedName>
</protein>
<dbReference type="Proteomes" id="UP001177003">
    <property type="component" value="Chromosome 4"/>
</dbReference>
<evidence type="ECO:0000313" key="3">
    <source>
        <dbReference type="EMBL" id="CAI9283099.1"/>
    </source>
</evidence>
<dbReference type="Pfam" id="PF03078">
    <property type="entry name" value="ATHILA"/>
    <property type="match status" value="1"/>
</dbReference>
<sequence>MGTGATYPKGVSKGKSKDPPFRLLNREDRKTFDFLVSNRRQVKSTKFLHRESFASLGVLDGVQALFNNIGWGQFLYNRTATYVEPTLEFLATFNPEEEAQTITFQMLGEKRSLPHRVVNAMIGTPVDNLYYQQDPWSGNFNEHHFWQQITNEPQYSSSSSKASSIIHPCLRLAHRVLTCTIFALSEILPPFFFTKCYNLTTMDKEDIFIGGLITLIESRPPLQLHLSTLPFEKASSPSILDGHALRRMQLIRDSVVVPMWILNNQPYLILPHEYIGSFEPTNPEQWIIPSDYPPPVDDEDDQFQPAQQFAEPQFQPQQQGGHEVPPYFPLTFFEQFATMFSTVQRIDTQTQENTRAIQDVVTHVDRLEQSFPPTSRQFQDMWDYHYRHRHFPPPDPPI</sequence>
<dbReference type="InterPro" id="IPR004312">
    <property type="entry name" value="ATHILA_Orf1_C"/>
</dbReference>
<evidence type="ECO:0000256" key="1">
    <source>
        <dbReference type="SAM" id="MobiDB-lite"/>
    </source>
</evidence>
<keyword evidence="4" id="KW-1185">Reference proteome</keyword>
<accession>A0AA35YZW3</accession>
<name>A0AA35YZW3_LACSI</name>
<organism evidence="3 4">
    <name type="scientific">Lactuca saligna</name>
    <name type="common">Willowleaf lettuce</name>
    <dbReference type="NCBI Taxonomy" id="75948"/>
    <lineage>
        <taxon>Eukaryota</taxon>
        <taxon>Viridiplantae</taxon>
        <taxon>Streptophyta</taxon>
        <taxon>Embryophyta</taxon>
        <taxon>Tracheophyta</taxon>
        <taxon>Spermatophyta</taxon>
        <taxon>Magnoliopsida</taxon>
        <taxon>eudicotyledons</taxon>
        <taxon>Gunneridae</taxon>
        <taxon>Pentapetalae</taxon>
        <taxon>asterids</taxon>
        <taxon>campanulids</taxon>
        <taxon>Asterales</taxon>
        <taxon>Asteraceae</taxon>
        <taxon>Cichorioideae</taxon>
        <taxon>Cichorieae</taxon>
        <taxon>Lactucinae</taxon>
        <taxon>Lactuca</taxon>
    </lineage>
</organism>
<feature type="domain" description="Arabidopsis retrotransposon Orf1 C-terminal" evidence="2">
    <location>
        <begin position="39"/>
        <end position="183"/>
    </location>
</feature>
<reference evidence="3" key="1">
    <citation type="submission" date="2023-04" db="EMBL/GenBank/DDBJ databases">
        <authorList>
            <person name="Vijverberg K."/>
            <person name="Xiong W."/>
            <person name="Schranz E."/>
        </authorList>
    </citation>
    <scope>NUCLEOTIDE SEQUENCE</scope>
</reference>
<feature type="region of interest" description="Disordered" evidence="1">
    <location>
        <begin position="1"/>
        <end position="22"/>
    </location>
</feature>
<proteinExistence type="predicted"/>
<gene>
    <name evidence="3" type="ORF">LSALG_LOCUS22712</name>
</gene>